<dbReference type="CDD" id="cd00483">
    <property type="entry name" value="HPPK"/>
    <property type="match status" value="1"/>
</dbReference>
<dbReference type="RefSeq" id="WP_220161616.1">
    <property type="nucleotide sequence ID" value="NZ_CP080507.1"/>
</dbReference>
<evidence type="ECO:0000256" key="4">
    <source>
        <dbReference type="ARBA" id="ARBA00016218"/>
    </source>
</evidence>
<dbReference type="KEGG" id="ole:K0B96_14585"/>
<evidence type="ECO:0000256" key="9">
    <source>
        <dbReference type="ARBA" id="ARBA00022909"/>
    </source>
</evidence>
<protein>
    <recommendedName>
        <fullName evidence="4">2-amino-4-hydroxy-6-hydroxymethyldihydropteridine pyrophosphokinase</fullName>
        <ecNumber evidence="3">2.7.6.3</ecNumber>
    </recommendedName>
    <alternativeName>
        <fullName evidence="11">6-hydroxymethyl-7,8-dihydropterin pyrophosphokinase</fullName>
    </alternativeName>
    <alternativeName>
        <fullName evidence="12">7,8-dihydro-6-hydroxymethylpterin-pyrophosphokinase</fullName>
    </alternativeName>
</protein>
<name>A0A8F9TVU5_9BACT</name>
<dbReference type="Proteomes" id="UP000825051">
    <property type="component" value="Chromosome"/>
</dbReference>
<dbReference type="PROSITE" id="PS00794">
    <property type="entry name" value="HPPK"/>
    <property type="match status" value="1"/>
</dbReference>
<evidence type="ECO:0000313" key="14">
    <source>
        <dbReference type="EMBL" id="QYM78512.1"/>
    </source>
</evidence>
<reference evidence="14" key="1">
    <citation type="submission" date="2021-08" db="EMBL/GenBank/DDBJ databases">
        <title>Genome of a novel bacterium of the phylum Verrucomicrobia, Oleiharenicola sp. KSB-15.</title>
        <authorList>
            <person name="Chung J.-H."/>
            <person name="Ahn J.-H."/>
            <person name="Yoon Y."/>
            <person name="Kim D.-Y."/>
            <person name="An S.-H."/>
            <person name="Park I."/>
            <person name="Yeon J."/>
        </authorList>
    </citation>
    <scope>NUCLEOTIDE SEQUENCE</scope>
    <source>
        <strain evidence="14">KSB-15</strain>
    </source>
</reference>
<sequence>MPDRLPQALIGAGANLGDRAATLAAALERLRAAPGIAVLAASSIYETAPVGPVDQPNFLNLVAGVETTLTPEALLALLLDVEHAFGRVRSERWGPRTLDLDLLAFEGQTRRTADLQLPHPRMLERSFVLVPLAELLARPRFQRPAWDALRASAAACPPDPGVRRFR</sequence>
<dbReference type="Gene3D" id="3.30.70.560">
    <property type="entry name" value="7,8-Dihydro-6-hydroxymethylpterin-pyrophosphokinase HPPK"/>
    <property type="match status" value="1"/>
</dbReference>
<evidence type="ECO:0000256" key="7">
    <source>
        <dbReference type="ARBA" id="ARBA00022777"/>
    </source>
</evidence>
<dbReference type="Pfam" id="PF01288">
    <property type="entry name" value="HPPK"/>
    <property type="match status" value="1"/>
</dbReference>
<dbReference type="GO" id="GO:0046654">
    <property type="term" value="P:tetrahydrofolate biosynthetic process"/>
    <property type="evidence" value="ECO:0007669"/>
    <property type="project" value="UniProtKB-UniPathway"/>
</dbReference>
<evidence type="ECO:0000256" key="2">
    <source>
        <dbReference type="ARBA" id="ARBA00005810"/>
    </source>
</evidence>
<organism evidence="14 15">
    <name type="scientific">Horticoccus luteus</name>
    <dbReference type="NCBI Taxonomy" id="2862869"/>
    <lineage>
        <taxon>Bacteria</taxon>
        <taxon>Pseudomonadati</taxon>
        <taxon>Verrucomicrobiota</taxon>
        <taxon>Opitutia</taxon>
        <taxon>Opitutales</taxon>
        <taxon>Opitutaceae</taxon>
        <taxon>Horticoccus</taxon>
    </lineage>
</organism>
<evidence type="ECO:0000259" key="13">
    <source>
        <dbReference type="PROSITE" id="PS00794"/>
    </source>
</evidence>
<dbReference type="EC" id="2.7.6.3" evidence="3"/>
<comment type="pathway">
    <text evidence="1">Cofactor biosynthesis; tetrahydrofolate biosynthesis; 2-amino-4-hydroxy-6-hydroxymethyl-7,8-dihydropteridine diphosphate from 7,8-dihydroneopterin triphosphate: step 4/4.</text>
</comment>
<dbReference type="UniPathway" id="UPA00077">
    <property type="reaction ID" value="UER00155"/>
</dbReference>
<comment type="function">
    <text evidence="10">Catalyzes the transfer of pyrophosphate from adenosine triphosphate (ATP) to 6-hydroxymethyl-7,8-dihydropterin, an enzymatic step in folate biosynthesis pathway.</text>
</comment>
<dbReference type="GO" id="GO:0003848">
    <property type="term" value="F:2-amino-4-hydroxy-6-hydroxymethyldihydropteridine diphosphokinase activity"/>
    <property type="evidence" value="ECO:0007669"/>
    <property type="project" value="UniProtKB-EC"/>
</dbReference>
<evidence type="ECO:0000256" key="1">
    <source>
        <dbReference type="ARBA" id="ARBA00005051"/>
    </source>
</evidence>
<keyword evidence="6" id="KW-0547">Nucleotide-binding</keyword>
<dbReference type="AlphaFoldDB" id="A0A8F9TVU5"/>
<evidence type="ECO:0000256" key="12">
    <source>
        <dbReference type="ARBA" id="ARBA00033413"/>
    </source>
</evidence>
<comment type="similarity">
    <text evidence="2">Belongs to the HPPK family.</text>
</comment>
<evidence type="ECO:0000313" key="15">
    <source>
        <dbReference type="Proteomes" id="UP000825051"/>
    </source>
</evidence>
<keyword evidence="5 14" id="KW-0808">Transferase</keyword>
<dbReference type="InterPro" id="IPR000550">
    <property type="entry name" value="Hppk"/>
</dbReference>
<dbReference type="NCBIfam" id="TIGR01498">
    <property type="entry name" value="folK"/>
    <property type="match status" value="1"/>
</dbReference>
<dbReference type="PANTHER" id="PTHR43071:SF1">
    <property type="entry name" value="2-AMINO-4-HYDROXY-6-HYDROXYMETHYLDIHYDROPTERIDINE PYROPHOSPHOKINASE"/>
    <property type="match status" value="1"/>
</dbReference>
<evidence type="ECO:0000256" key="6">
    <source>
        <dbReference type="ARBA" id="ARBA00022741"/>
    </source>
</evidence>
<keyword evidence="15" id="KW-1185">Reference proteome</keyword>
<dbReference type="GO" id="GO:0005524">
    <property type="term" value="F:ATP binding"/>
    <property type="evidence" value="ECO:0007669"/>
    <property type="project" value="UniProtKB-KW"/>
</dbReference>
<dbReference type="SUPFAM" id="SSF55083">
    <property type="entry name" value="6-hydroxymethyl-7,8-dihydropterin pyrophosphokinase, HPPK"/>
    <property type="match status" value="1"/>
</dbReference>
<dbReference type="InterPro" id="IPR035907">
    <property type="entry name" value="Hppk_sf"/>
</dbReference>
<dbReference type="PANTHER" id="PTHR43071">
    <property type="entry name" value="2-AMINO-4-HYDROXY-6-HYDROXYMETHYLDIHYDROPTERIDINE PYROPHOSPHOKINASE"/>
    <property type="match status" value="1"/>
</dbReference>
<evidence type="ECO:0000256" key="8">
    <source>
        <dbReference type="ARBA" id="ARBA00022840"/>
    </source>
</evidence>
<accession>A0A8F9TVU5</accession>
<dbReference type="GO" id="GO:0016301">
    <property type="term" value="F:kinase activity"/>
    <property type="evidence" value="ECO:0007669"/>
    <property type="project" value="UniProtKB-KW"/>
</dbReference>
<dbReference type="GO" id="GO:0046656">
    <property type="term" value="P:folic acid biosynthetic process"/>
    <property type="evidence" value="ECO:0007669"/>
    <property type="project" value="UniProtKB-KW"/>
</dbReference>
<evidence type="ECO:0000256" key="11">
    <source>
        <dbReference type="ARBA" id="ARBA00029766"/>
    </source>
</evidence>
<feature type="domain" description="7,8-dihydro-6-hydroxymethylpterin-pyrophosphokinase" evidence="13">
    <location>
        <begin position="92"/>
        <end position="103"/>
    </location>
</feature>
<gene>
    <name evidence="14" type="primary">folK</name>
    <name evidence="14" type="ORF">K0B96_14585</name>
</gene>
<proteinExistence type="inferred from homology"/>
<keyword evidence="7" id="KW-0418">Kinase</keyword>
<dbReference type="EMBL" id="CP080507">
    <property type="protein sequence ID" value="QYM78512.1"/>
    <property type="molecule type" value="Genomic_DNA"/>
</dbReference>
<evidence type="ECO:0000256" key="3">
    <source>
        <dbReference type="ARBA" id="ARBA00013253"/>
    </source>
</evidence>
<evidence type="ECO:0000256" key="5">
    <source>
        <dbReference type="ARBA" id="ARBA00022679"/>
    </source>
</evidence>
<evidence type="ECO:0000256" key="10">
    <source>
        <dbReference type="ARBA" id="ARBA00029409"/>
    </source>
</evidence>
<keyword evidence="9" id="KW-0289">Folate biosynthesis</keyword>
<keyword evidence="8" id="KW-0067">ATP-binding</keyword>